<keyword evidence="4" id="KW-1185">Reference proteome</keyword>
<feature type="signal peptide" evidence="2">
    <location>
        <begin position="1"/>
        <end position="26"/>
    </location>
</feature>
<feature type="chain" id="PRO_5038726580" evidence="2">
    <location>
        <begin position="27"/>
        <end position="314"/>
    </location>
</feature>
<evidence type="ECO:0000313" key="4">
    <source>
        <dbReference type="Proteomes" id="UP000243342"/>
    </source>
</evidence>
<dbReference type="EMBL" id="MLCF01000116">
    <property type="protein sequence ID" value="OIV36066.1"/>
    <property type="molecule type" value="Genomic_DNA"/>
</dbReference>
<accession>A0A1J7C8X2</accession>
<organism evidence="3 4">
    <name type="scientific">Mangrovactinospora gilvigrisea</name>
    <dbReference type="NCBI Taxonomy" id="1428644"/>
    <lineage>
        <taxon>Bacteria</taxon>
        <taxon>Bacillati</taxon>
        <taxon>Actinomycetota</taxon>
        <taxon>Actinomycetes</taxon>
        <taxon>Kitasatosporales</taxon>
        <taxon>Streptomycetaceae</taxon>
        <taxon>Mangrovactinospora</taxon>
    </lineage>
</organism>
<gene>
    <name evidence="3" type="ORF">BIV57_18340</name>
</gene>
<feature type="compositionally biased region" description="Polar residues" evidence="1">
    <location>
        <begin position="280"/>
        <end position="303"/>
    </location>
</feature>
<name>A0A1J7C8X2_9ACTN</name>
<comment type="caution">
    <text evidence="3">The sequence shown here is derived from an EMBL/GenBank/DDBJ whole genome shotgun (WGS) entry which is preliminary data.</text>
</comment>
<feature type="region of interest" description="Disordered" evidence="1">
    <location>
        <begin position="278"/>
        <end position="303"/>
    </location>
</feature>
<feature type="non-terminal residue" evidence="3">
    <location>
        <position position="1"/>
    </location>
</feature>
<dbReference type="RefSeq" id="WP_071657986.1">
    <property type="nucleotide sequence ID" value="NZ_MLCF01000116.1"/>
</dbReference>
<keyword evidence="2" id="KW-0732">Signal</keyword>
<sequence length="314" mass="32717">PAAPARHRRTRSRRALLAAGAAAALAVGYTAVHSAAAPAHADAPHAAAVRAVPAAGTVNTPYGHIPRSQVVAVGKGQTLRVAHGQVEKIDVRTHRVLAHLGKATANAAASAPRRVPATQLGGNCPADWGQQHIQSFSTTWTVPPKPSDSTSTTTFFIWNGLAGGALQPVLQWGNGTAAYQIANWYYVGGKYAHGTYHSVSPGQTLTGTITFVSAANGTYTYKESFAGYPAADVTVQRTSPADGVIECFEPYTNGDATKNPNAKDVAMRSIKLTDQPGYTPPSTLSWTGNSNAPSTEVVNPSSSGGEVDLYFNGL</sequence>
<reference evidence="3 4" key="1">
    <citation type="submission" date="2016-10" db="EMBL/GenBank/DDBJ databases">
        <title>Genome sequence of Streptomyces gilvigriseus MUSC 26.</title>
        <authorList>
            <person name="Lee L.-H."/>
            <person name="Ser H.-L."/>
        </authorList>
    </citation>
    <scope>NUCLEOTIDE SEQUENCE [LARGE SCALE GENOMIC DNA]</scope>
    <source>
        <strain evidence="3 4">MUSC 26</strain>
    </source>
</reference>
<evidence type="ECO:0000256" key="1">
    <source>
        <dbReference type="SAM" id="MobiDB-lite"/>
    </source>
</evidence>
<dbReference type="Proteomes" id="UP000243342">
    <property type="component" value="Unassembled WGS sequence"/>
</dbReference>
<dbReference type="AlphaFoldDB" id="A0A1J7C8X2"/>
<evidence type="ECO:0000313" key="3">
    <source>
        <dbReference type="EMBL" id="OIV36066.1"/>
    </source>
</evidence>
<proteinExistence type="predicted"/>
<dbReference type="InterPro" id="IPR006311">
    <property type="entry name" value="TAT_signal"/>
</dbReference>
<evidence type="ECO:0000256" key="2">
    <source>
        <dbReference type="SAM" id="SignalP"/>
    </source>
</evidence>
<protein>
    <submittedName>
        <fullName evidence="3">Uncharacterized protein</fullName>
    </submittedName>
</protein>
<dbReference type="PROSITE" id="PS51318">
    <property type="entry name" value="TAT"/>
    <property type="match status" value="1"/>
</dbReference>